<comment type="subcellular location">
    <subcellularLocation>
        <location evidence="1 6">Cell membrane</location>
        <topology evidence="1 6">Multi-pass membrane protein</topology>
    </subcellularLocation>
</comment>
<dbReference type="AlphaFoldDB" id="A0A0J9EN35"/>
<dbReference type="Proteomes" id="UP000037392">
    <property type="component" value="Unassembled WGS sequence"/>
</dbReference>
<dbReference type="PATRIC" id="fig|742734.4.peg.4033"/>
<dbReference type="GO" id="GO:0055085">
    <property type="term" value="P:transmembrane transport"/>
    <property type="evidence" value="ECO:0007669"/>
    <property type="project" value="UniProtKB-UniRule"/>
</dbReference>
<name>A0A0J9EN35_9FIRM</name>
<evidence type="ECO:0000256" key="1">
    <source>
        <dbReference type="ARBA" id="ARBA00004651"/>
    </source>
</evidence>
<keyword evidence="2 6" id="KW-1003">Cell membrane</keyword>
<dbReference type="InterPro" id="IPR027022">
    <property type="entry name" value="ABC_permease_BceB-typ"/>
</dbReference>
<evidence type="ECO:0000256" key="4">
    <source>
        <dbReference type="ARBA" id="ARBA00022989"/>
    </source>
</evidence>
<feature type="transmembrane region" description="Helical" evidence="6">
    <location>
        <begin position="107"/>
        <end position="140"/>
    </location>
</feature>
<evidence type="ECO:0000256" key="6">
    <source>
        <dbReference type="PIRNR" id="PIRNR018968"/>
    </source>
</evidence>
<sequence>MNSVHNFLFYPRLALTNMKKNASIYRPYLLAGGLLAGLLYVLDSVGVMVEKSQMAGKDIMQVIVEICGNICMLFVFLILFYINSFVMKRRKKEFGLFCVLGMEKKHLGFVLFWEVLIGLTASLLSGIIIGALFSQAMFLLLLKLVELPGKLMFTIPFQSVGRTCLIYGTAFSIVLVYDLISVSRANPIQLLKSSETGEREPKTRWFMAASGTAALAAGYGIAIHTRTASGALHFFFPSVILVMAGTYCLFQAGSVAILKTLRKKKDFYYKPENFVAVSGMIYRMKQNAAGLSGICILSAAVLITLSTCASLYVGEEDILRNQYPREISLYAGAENAESLPSGVLDHENAHQPQQVPEAIRSAARSLALEHNCELENMMDFYQLSFNADYNGNRIRAVRGYDPGTLMVYVLTLSDYNRNNDGNAILAPGEAMYYAPAVTLGDSVDLCGLGYRIAGRLEEFDITQLPGFATPRDLVLLILPEFADLQDLARSSRGILGEEDGNRIQVSYHCFFDLKGPAQGQAGFQAEFKDRIPGITRGIARDQIRTEFYQLYGSILFVGIFFIALFLTATVMIIYYKQITEGYDDRERFQIMEKVGMSTAEVKNTITRQVMMVFFLPLGMAVIHIIVAFPAMCSLLSIFSMYNTRLFAAFTVGSVLVFGAVYLFVYRLTARTYFKIVQE</sequence>
<reference evidence="8 9" key="1">
    <citation type="submission" date="2011-04" db="EMBL/GenBank/DDBJ databases">
        <title>The Genome Sequence of Clostridium citroniae WAL-19142.</title>
        <authorList>
            <consortium name="The Broad Institute Genome Sequencing Platform"/>
            <person name="Earl A."/>
            <person name="Ward D."/>
            <person name="Feldgarden M."/>
            <person name="Gevers D."/>
            <person name="Warren Y.A."/>
            <person name="Tyrrell K.L."/>
            <person name="Citron D.M."/>
            <person name="Goldstein E.J."/>
            <person name="Daigneault M."/>
            <person name="Allen-Vercoe E."/>
            <person name="Young S.K."/>
            <person name="Zeng Q."/>
            <person name="Gargeya S."/>
            <person name="Fitzgerald M."/>
            <person name="Haas B."/>
            <person name="Abouelleil A."/>
            <person name="Alvarado L."/>
            <person name="Arachchi H.M."/>
            <person name="Berlin A."/>
            <person name="Brown A."/>
            <person name="Chapman S.B."/>
            <person name="Chen Z."/>
            <person name="Dunbar C."/>
            <person name="Freedman E."/>
            <person name="Gearin G."/>
            <person name="Gellesch M."/>
            <person name="Goldberg J."/>
            <person name="Griggs A."/>
            <person name="Gujja S."/>
            <person name="Heilman E.R."/>
            <person name="Heiman D."/>
            <person name="Howarth C."/>
            <person name="Larson L."/>
            <person name="Lui A."/>
            <person name="MacDonald P.J."/>
            <person name="Mehta T."/>
            <person name="Montmayeur A."/>
            <person name="Murphy C."/>
            <person name="Neiman D."/>
            <person name="Pearson M."/>
            <person name="Priest M."/>
            <person name="Roberts A."/>
            <person name="Saif S."/>
            <person name="Shea T."/>
            <person name="Shenoy N."/>
            <person name="Sisk P."/>
            <person name="Stolte C."/>
            <person name="Sykes S."/>
            <person name="White J."/>
            <person name="Yandava C."/>
            <person name="Wortman J."/>
            <person name="Nusbaum C."/>
            <person name="Birren B."/>
        </authorList>
    </citation>
    <scope>NUCLEOTIDE SEQUENCE [LARGE SCALE GENOMIC DNA]</scope>
    <source>
        <strain evidence="8 9">WAL-19142</strain>
    </source>
</reference>
<evidence type="ECO:0000313" key="9">
    <source>
        <dbReference type="Proteomes" id="UP000037392"/>
    </source>
</evidence>
<dbReference type="Pfam" id="PF02687">
    <property type="entry name" value="FtsX"/>
    <property type="match status" value="1"/>
</dbReference>
<feature type="transmembrane region" description="Helical" evidence="6">
    <location>
        <begin position="612"/>
        <end position="639"/>
    </location>
</feature>
<evidence type="ECO:0000256" key="2">
    <source>
        <dbReference type="ARBA" id="ARBA00022475"/>
    </source>
</evidence>
<evidence type="ECO:0000313" key="8">
    <source>
        <dbReference type="EMBL" id="KMW17110.1"/>
    </source>
</evidence>
<comment type="similarity">
    <text evidence="6">Belongs to the ABC-4 integral membrane protein family.</text>
</comment>
<keyword evidence="6" id="KW-0813">Transport</keyword>
<dbReference type="InterPro" id="IPR003838">
    <property type="entry name" value="ABC3_permease_C"/>
</dbReference>
<gene>
    <name evidence="8" type="ORF">HMPREF9470_03763</name>
</gene>
<dbReference type="PANTHER" id="PTHR46795">
    <property type="entry name" value="ABC TRANSPORTER PERMEASE-RELATED-RELATED"/>
    <property type="match status" value="1"/>
</dbReference>
<dbReference type="PANTHER" id="PTHR46795:SF3">
    <property type="entry name" value="ABC TRANSPORTER PERMEASE"/>
    <property type="match status" value="1"/>
</dbReference>
<feature type="transmembrane region" description="Helical" evidence="6">
    <location>
        <begin position="645"/>
        <end position="664"/>
    </location>
</feature>
<keyword evidence="5 6" id="KW-0472">Membrane</keyword>
<evidence type="ECO:0000259" key="7">
    <source>
        <dbReference type="Pfam" id="PF02687"/>
    </source>
</evidence>
<organism evidence="8 9">
    <name type="scientific">[Clostridium] citroniae WAL-19142</name>
    <dbReference type="NCBI Taxonomy" id="742734"/>
    <lineage>
        <taxon>Bacteria</taxon>
        <taxon>Bacillati</taxon>
        <taxon>Bacillota</taxon>
        <taxon>Clostridia</taxon>
        <taxon>Lachnospirales</taxon>
        <taxon>Lachnospiraceae</taxon>
        <taxon>Enterocloster</taxon>
    </lineage>
</organism>
<dbReference type="GeneID" id="93162665"/>
<dbReference type="RefSeq" id="WP_045092175.1">
    <property type="nucleotide sequence ID" value="NZ_KQ235880.1"/>
</dbReference>
<feature type="transmembrane region" description="Helical" evidence="6">
    <location>
        <begin position="160"/>
        <end position="182"/>
    </location>
</feature>
<accession>A0A0J9EN35</accession>
<comment type="caution">
    <text evidence="8">The sequence shown here is derived from an EMBL/GenBank/DDBJ whole genome shotgun (WGS) entry which is preliminary data.</text>
</comment>
<dbReference type="OrthoDB" id="9781780at2"/>
<feature type="transmembrane region" description="Helical" evidence="6">
    <location>
        <begin position="550"/>
        <end position="575"/>
    </location>
</feature>
<feature type="transmembrane region" description="Helical" evidence="6">
    <location>
        <begin position="24"/>
        <end position="42"/>
    </location>
</feature>
<proteinExistence type="inferred from homology"/>
<keyword evidence="3 6" id="KW-0812">Transmembrane</keyword>
<evidence type="ECO:0000256" key="5">
    <source>
        <dbReference type="ARBA" id="ARBA00023136"/>
    </source>
</evidence>
<feature type="transmembrane region" description="Helical" evidence="6">
    <location>
        <begin position="203"/>
        <end position="222"/>
    </location>
</feature>
<dbReference type="GO" id="GO:0005886">
    <property type="term" value="C:plasma membrane"/>
    <property type="evidence" value="ECO:0007669"/>
    <property type="project" value="UniProtKB-SubCell"/>
</dbReference>
<dbReference type="EMBL" id="ADLK01000028">
    <property type="protein sequence ID" value="KMW17110.1"/>
    <property type="molecule type" value="Genomic_DNA"/>
</dbReference>
<keyword evidence="4 6" id="KW-1133">Transmembrane helix</keyword>
<feature type="domain" description="ABC3 transporter permease C-terminal" evidence="7">
    <location>
        <begin position="70"/>
        <end position="187"/>
    </location>
</feature>
<dbReference type="PIRSF" id="PIRSF018968">
    <property type="entry name" value="ABC_permease_BceB"/>
    <property type="match status" value="1"/>
</dbReference>
<protein>
    <recommendedName>
        <fullName evidence="7">ABC3 transporter permease C-terminal domain-containing protein</fullName>
    </recommendedName>
</protein>
<dbReference type="InterPro" id="IPR052536">
    <property type="entry name" value="ABC-4_Integral_Memb_Prot"/>
</dbReference>
<feature type="transmembrane region" description="Helical" evidence="6">
    <location>
        <begin position="62"/>
        <end position="86"/>
    </location>
</feature>
<feature type="transmembrane region" description="Helical" evidence="6">
    <location>
        <begin position="288"/>
        <end position="313"/>
    </location>
</feature>
<feature type="transmembrane region" description="Helical" evidence="6">
    <location>
        <begin position="234"/>
        <end position="258"/>
    </location>
</feature>
<evidence type="ECO:0000256" key="3">
    <source>
        <dbReference type="ARBA" id="ARBA00022692"/>
    </source>
</evidence>